<protein>
    <recommendedName>
        <fullName evidence="8">Stathmin</fullName>
    </recommendedName>
</protein>
<dbReference type="GO" id="GO:0031175">
    <property type="term" value="P:neuron projection development"/>
    <property type="evidence" value="ECO:0007669"/>
    <property type="project" value="TreeGrafter"/>
</dbReference>
<dbReference type="SUPFAM" id="SSF101494">
    <property type="entry name" value="Stathmin"/>
    <property type="match status" value="1"/>
</dbReference>
<evidence type="ECO:0000313" key="10">
    <source>
        <dbReference type="Ensembl" id="ENSTNIP00000012547.1"/>
    </source>
</evidence>
<sequence>MDAGKDFHVRELDRRASGSAFQVILSPSNLTEPKAKILLSPERKGISLEEQKKKMAAAEERRKSREVEMLKHFAEVREHEKQVLHKATEDRNNFSKMTKENISQKMEAYKENRVAQRAVLDEKFKARDKKLEEAKKKKTQ</sequence>
<reference evidence="10" key="3">
    <citation type="submission" date="2025-05" db="UniProtKB">
        <authorList>
            <consortium name="Ensembl"/>
        </authorList>
    </citation>
    <scope>IDENTIFICATION</scope>
</reference>
<keyword evidence="11" id="KW-1185">Reference proteome</keyword>
<dbReference type="PANTHER" id="PTHR10104:SF5">
    <property type="entry name" value="STATHMIN"/>
    <property type="match status" value="1"/>
</dbReference>
<gene>
    <name evidence="9" type="ORF">GSTENG00018347001</name>
</gene>
<proteinExistence type="inferred from homology"/>
<dbReference type="PRINTS" id="PR00345">
    <property type="entry name" value="STATHMIN"/>
</dbReference>
<dbReference type="GO" id="GO:0031110">
    <property type="term" value="P:regulation of microtubule polymerization or depolymerization"/>
    <property type="evidence" value="ECO:0007669"/>
    <property type="project" value="InterPro"/>
</dbReference>
<keyword evidence="7" id="KW-0206">Cytoskeleton</keyword>
<evidence type="ECO:0000313" key="11">
    <source>
        <dbReference type="Proteomes" id="UP000007303"/>
    </source>
</evidence>
<dbReference type="GO" id="GO:0007019">
    <property type="term" value="P:microtubule depolymerization"/>
    <property type="evidence" value="ECO:0007669"/>
    <property type="project" value="TreeGrafter"/>
</dbReference>
<reference evidence="9 11" key="1">
    <citation type="journal article" date="2004" name="Nature">
        <title>Genome duplication in the teleost fish Tetraodon nigroviridis reveals the early vertebrate proto-karyotype.</title>
        <authorList>
            <person name="Jaillon O."/>
            <person name="Aury J.-M."/>
            <person name="Brunet F."/>
            <person name="Petit J.-L."/>
            <person name="Stange-Thomann N."/>
            <person name="Mauceli E."/>
            <person name="Bouneau L."/>
            <person name="Fischer C."/>
            <person name="Ozouf-Costaz C."/>
            <person name="Bernot A."/>
            <person name="Nicaud S."/>
            <person name="Jaffe D."/>
            <person name="Fisher S."/>
            <person name="Lutfalla G."/>
            <person name="Dossat C."/>
            <person name="Segurens B."/>
            <person name="Dasilva C."/>
            <person name="Salanoubat M."/>
            <person name="Levy M."/>
            <person name="Boudet N."/>
            <person name="Castellano S."/>
            <person name="Anthouard V."/>
            <person name="Jubin C."/>
            <person name="Castelli V."/>
            <person name="Katinka M."/>
            <person name="Vacherie B."/>
            <person name="Biemont C."/>
            <person name="Skalli Z."/>
            <person name="Cattolico L."/>
            <person name="Poulain J."/>
            <person name="De Berardinis V."/>
            <person name="Cruaud C."/>
            <person name="Duprat S."/>
            <person name="Brottier P."/>
            <person name="Coutanceau J.-P."/>
            <person name="Gouzy J."/>
            <person name="Parra G."/>
            <person name="Lardier G."/>
            <person name="Chapple C."/>
            <person name="McKernan K.J."/>
            <person name="McEwan P."/>
            <person name="Bosak S."/>
            <person name="Kellis M."/>
            <person name="Volff J.-N."/>
            <person name="Guigo R."/>
            <person name="Zody M.C."/>
            <person name="Mesirov J."/>
            <person name="Lindblad-Toh K."/>
            <person name="Birren B."/>
            <person name="Nusbaum C."/>
            <person name="Kahn D."/>
            <person name="Robinson-Rechavi M."/>
            <person name="Laudet V."/>
            <person name="Schachter V."/>
            <person name="Quetier F."/>
            <person name="Saurin W."/>
            <person name="Scarpelli C."/>
            <person name="Wincker P."/>
            <person name="Lander E.S."/>
            <person name="Weissenbach J."/>
            <person name="Roest Crollius H."/>
        </authorList>
    </citation>
    <scope>NUCLEOTIDE SEQUENCE [LARGE SCALE GENOMIC DNA]</scope>
</reference>
<dbReference type="PROSITE" id="PS51663">
    <property type="entry name" value="STATHMIN_3"/>
    <property type="match status" value="1"/>
</dbReference>
<keyword evidence="3" id="KW-0963">Cytoplasm</keyword>
<keyword evidence="4" id="KW-0597">Phosphoprotein</keyword>
<evidence type="ECO:0000313" key="9">
    <source>
        <dbReference type="EMBL" id="CAG00049.1"/>
    </source>
</evidence>
<evidence type="ECO:0000256" key="2">
    <source>
        <dbReference type="ARBA" id="ARBA00006959"/>
    </source>
</evidence>
<name>Q4SH33_TETNG</name>
<evidence type="ECO:0000256" key="6">
    <source>
        <dbReference type="ARBA" id="ARBA00023054"/>
    </source>
</evidence>
<keyword evidence="6" id="KW-0175">Coiled coil</keyword>
<accession>Q4SH33</accession>
<dbReference type="GO" id="GO:0005874">
    <property type="term" value="C:microtubule"/>
    <property type="evidence" value="ECO:0007669"/>
    <property type="project" value="UniProtKB-KW"/>
</dbReference>
<dbReference type="GO" id="GO:0005737">
    <property type="term" value="C:cytoplasm"/>
    <property type="evidence" value="ECO:0007669"/>
    <property type="project" value="TreeGrafter"/>
</dbReference>
<reference evidence="9" key="2">
    <citation type="submission" date="2004-02" db="EMBL/GenBank/DDBJ databases">
        <authorList>
            <consortium name="Genoscope"/>
            <consortium name="Whitehead Institute Centre for Genome Research"/>
        </authorList>
    </citation>
    <scope>NUCLEOTIDE SEQUENCE</scope>
</reference>
<keyword evidence="5" id="KW-0493">Microtubule</keyword>
<dbReference type="GeneTree" id="ENSGT01030000234597"/>
<dbReference type="PANTHER" id="PTHR10104">
    <property type="entry name" value="STATHMIN"/>
    <property type="match status" value="1"/>
</dbReference>
<comment type="similarity">
    <text evidence="2 8">Belongs to the stathmin family.</text>
</comment>
<dbReference type="OrthoDB" id="5986631at2759"/>
<dbReference type="OMA" id="QAHEECE"/>
<organism evidence="9">
    <name type="scientific">Tetraodon nigroviridis</name>
    <name type="common">Spotted green pufferfish</name>
    <name type="synonym">Chelonodon nigroviridis</name>
    <dbReference type="NCBI Taxonomy" id="99883"/>
    <lineage>
        <taxon>Eukaryota</taxon>
        <taxon>Metazoa</taxon>
        <taxon>Chordata</taxon>
        <taxon>Craniata</taxon>
        <taxon>Vertebrata</taxon>
        <taxon>Euteleostomi</taxon>
        <taxon>Actinopterygii</taxon>
        <taxon>Neopterygii</taxon>
        <taxon>Teleostei</taxon>
        <taxon>Neoteleostei</taxon>
        <taxon>Acanthomorphata</taxon>
        <taxon>Eupercaria</taxon>
        <taxon>Tetraodontiformes</taxon>
        <taxon>Tetradontoidea</taxon>
        <taxon>Tetraodontidae</taxon>
        <taxon>Tetraodon</taxon>
    </lineage>
</organism>
<dbReference type="InterPro" id="IPR036002">
    <property type="entry name" value="Stathmin_sf"/>
</dbReference>
<dbReference type="KEGG" id="tng:GSTEN00018347G001"/>
<dbReference type="Ensembl" id="ENSTNIT00000012738.1">
    <property type="protein sequence ID" value="ENSTNIP00000012547.1"/>
    <property type="gene ID" value="ENSTNIG00000009669.1"/>
</dbReference>
<evidence type="ECO:0000256" key="5">
    <source>
        <dbReference type="ARBA" id="ARBA00022701"/>
    </source>
</evidence>
<dbReference type="GO" id="GO:0015631">
    <property type="term" value="F:tubulin binding"/>
    <property type="evidence" value="ECO:0007669"/>
    <property type="project" value="TreeGrafter"/>
</dbReference>
<evidence type="ECO:0000256" key="8">
    <source>
        <dbReference type="RuleBase" id="RU004388"/>
    </source>
</evidence>
<dbReference type="STRING" id="99883.ENSTNIP00000012547"/>
<evidence type="ECO:0000256" key="7">
    <source>
        <dbReference type="ARBA" id="ARBA00023212"/>
    </source>
</evidence>
<evidence type="ECO:0000256" key="4">
    <source>
        <dbReference type="ARBA" id="ARBA00022553"/>
    </source>
</evidence>
<dbReference type="PIRSF" id="PIRSF002285">
    <property type="entry name" value="Stathmin"/>
    <property type="match status" value="1"/>
</dbReference>
<dbReference type="InterPro" id="IPR000956">
    <property type="entry name" value="Stathmin_fam"/>
</dbReference>
<comment type="subcellular location">
    <subcellularLocation>
        <location evidence="1">Cytoplasm</location>
        <location evidence="1">Cytoskeleton</location>
    </subcellularLocation>
</comment>
<evidence type="ECO:0000256" key="1">
    <source>
        <dbReference type="ARBA" id="ARBA00004245"/>
    </source>
</evidence>
<dbReference type="Proteomes" id="UP000007303">
    <property type="component" value="Unassembled WGS sequence"/>
</dbReference>
<dbReference type="HOGENOM" id="CLU_102026_1_1_1"/>
<dbReference type="Gene3D" id="6.10.280.30">
    <property type="match status" value="1"/>
</dbReference>
<evidence type="ECO:0000256" key="3">
    <source>
        <dbReference type="ARBA" id="ARBA00022490"/>
    </source>
</evidence>
<dbReference type="Pfam" id="PF00836">
    <property type="entry name" value="Stathmin"/>
    <property type="match status" value="1"/>
</dbReference>
<dbReference type="EMBL" id="CAAE01014587">
    <property type="protein sequence ID" value="CAG00049.1"/>
    <property type="molecule type" value="Genomic_DNA"/>
</dbReference>
<dbReference type="GO" id="GO:0043005">
    <property type="term" value="C:neuron projection"/>
    <property type="evidence" value="ECO:0007669"/>
    <property type="project" value="TreeGrafter"/>
</dbReference>
<dbReference type="AlphaFoldDB" id="Q4SH33"/>